<organism evidence="4">
    <name type="scientific">Enterobius vermicularis</name>
    <name type="common">Human pinworm</name>
    <dbReference type="NCBI Taxonomy" id="51028"/>
    <lineage>
        <taxon>Eukaryota</taxon>
        <taxon>Metazoa</taxon>
        <taxon>Ecdysozoa</taxon>
        <taxon>Nematoda</taxon>
        <taxon>Chromadorea</taxon>
        <taxon>Rhabditida</taxon>
        <taxon>Spirurina</taxon>
        <taxon>Oxyuridomorpha</taxon>
        <taxon>Oxyuroidea</taxon>
        <taxon>Oxyuridae</taxon>
        <taxon>Enterobius</taxon>
    </lineage>
</organism>
<evidence type="ECO:0000313" key="2">
    <source>
        <dbReference type="EMBL" id="VDD92054.1"/>
    </source>
</evidence>
<keyword evidence="3" id="KW-1185">Reference proteome</keyword>
<accession>A0A0N4VA05</accession>
<dbReference type="Proteomes" id="UP000274131">
    <property type="component" value="Unassembled WGS sequence"/>
</dbReference>
<evidence type="ECO:0000313" key="4">
    <source>
        <dbReference type="WBParaSite" id="EVEC_0000728401-mRNA-1"/>
    </source>
</evidence>
<evidence type="ECO:0000313" key="3">
    <source>
        <dbReference type="Proteomes" id="UP000274131"/>
    </source>
</evidence>
<gene>
    <name evidence="2" type="ORF">EVEC_LOCUS6805</name>
</gene>
<proteinExistence type="predicted"/>
<reference evidence="4" key="1">
    <citation type="submission" date="2017-02" db="UniProtKB">
        <authorList>
            <consortium name="WormBaseParasite"/>
        </authorList>
    </citation>
    <scope>IDENTIFICATION</scope>
</reference>
<dbReference type="WBParaSite" id="EVEC_0000728401-mRNA-1">
    <property type="protein sequence ID" value="EVEC_0000728401-mRNA-1"/>
    <property type="gene ID" value="EVEC_0000728401"/>
</dbReference>
<dbReference type="AlphaFoldDB" id="A0A0N4VA05"/>
<dbReference type="EMBL" id="UXUI01008657">
    <property type="protein sequence ID" value="VDD92054.1"/>
    <property type="molecule type" value="Genomic_DNA"/>
</dbReference>
<evidence type="ECO:0000256" key="1">
    <source>
        <dbReference type="SAM" id="Phobius"/>
    </source>
</evidence>
<sequence length="75" mass="8169">MMLGVVIASRFSIGHLESRYSFAMGGSADVAGTAAIVVLYLRRGREMGRLGRRRRGRGLFAGGLRLLELLYPEVG</sequence>
<protein>
    <submittedName>
        <fullName evidence="4">Na_H_Exchanger domain-containing protein</fullName>
    </submittedName>
</protein>
<keyword evidence="1" id="KW-0472">Membrane</keyword>
<name>A0A0N4VA05_ENTVE</name>
<keyword evidence="1" id="KW-0812">Transmembrane</keyword>
<keyword evidence="1" id="KW-1133">Transmembrane helix</keyword>
<reference evidence="2 3" key="2">
    <citation type="submission" date="2018-10" db="EMBL/GenBank/DDBJ databases">
        <authorList>
            <consortium name="Pathogen Informatics"/>
        </authorList>
    </citation>
    <scope>NUCLEOTIDE SEQUENCE [LARGE SCALE GENOMIC DNA]</scope>
</reference>
<feature type="transmembrane region" description="Helical" evidence="1">
    <location>
        <begin position="20"/>
        <end position="41"/>
    </location>
</feature>